<dbReference type="OrthoDB" id="429520at2759"/>
<dbReference type="Pfam" id="PF04699">
    <property type="entry name" value="P16-Arc"/>
    <property type="match status" value="1"/>
</dbReference>
<evidence type="ECO:0000256" key="2">
    <source>
        <dbReference type="ARBA" id="ARBA00006084"/>
    </source>
</evidence>
<dbReference type="AlphaFoldDB" id="A0A1E3BE14"/>
<keyword evidence="8" id="KW-1185">Reference proteome</keyword>
<feature type="region of interest" description="Disordered" evidence="6">
    <location>
        <begin position="224"/>
        <end position="253"/>
    </location>
</feature>
<keyword evidence="3" id="KW-0963">Cytoplasm</keyword>
<dbReference type="EMBL" id="JXNT01000005">
    <property type="protein sequence ID" value="ODM19213.1"/>
    <property type="molecule type" value="Genomic_DNA"/>
</dbReference>
<comment type="similarity">
    <text evidence="2 5">Belongs to the ARPC5 family.</text>
</comment>
<evidence type="ECO:0000256" key="1">
    <source>
        <dbReference type="ARBA" id="ARBA00004245"/>
    </source>
</evidence>
<dbReference type="GO" id="GO:0005885">
    <property type="term" value="C:Arp2/3 protein complex"/>
    <property type="evidence" value="ECO:0007669"/>
    <property type="project" value="InterPro"/>
</dbReference>
<gene>
    <name evidence="7" type="ORF">SI65_05830</name>
</gene>
<organism evidence="7 8">
    <name type="scientific">Aspergillus cristatus</name>
    <name type="common">Chinese Fuzhuan brick tea-fermentation fungus</name>
    <name type="synonym">Eurotium cristatum</name>
    <dbReference type="NCBI Taxonomy" id="573508"/>
    <lineage>
        <taxon>Eukaryota</taxon>
        <taxon>Fungi</taxon>
        <taxon>Dikarya</taxon>
        <taxon>Ascomycota</taxon>
        <taxon>Pezizomycotina</taxon>
        <taxon>Eurotiomycetes</taxon>
        <taxon>Eurotiomycetidae</taxon>
        <taxon>Eurotiales</taxon>
        <taxon>Aspergillaceae</taxon>
        <taxon>Aspergillus</taxon>
        <taxon>Aspergillus subgen. Aspergillus</taxon>
    </lineage>
</organism>
<comment type="subcellular location">
    <subcellularLocation>
        <location evidence="1">Cytoplasm</location>
        <location evidence="1">Cytoskeleton</location>
    </subcellularLocation>
</comment>
<dbReference type="InterPro" id="IPR006789">
    <property type="entry name" value="ARPC5"/>
</dbReference>
<dbReference type="Proteomes" id="UP000094569">
    <property type="component" value="Unassembled WGS sequence"/>
</dbReference>
<dbReference type="GO" id="GO:0030833">
    <property type="term" value="P:regulation of actin filament polymerization"/>
    <property type="evidence" value="ECO:0007669"/>
    <property type="project" value="InterPro"/>
</dbReference>
<proteinExistence type="inferred from homology"/>
<evidence type="ECO:0000256" key="6">
    <source>
        <dbReference type="SAM" id="MobiDB-lite"/>
    </source>
</evidence>
<name>A0A1E3BE14_ASPCR</name>
<accession>A0A1E3BE14</accession>
<dbReference type="STRING" id="573508.A0A1E3BE14"/>
<dbReference type="SUPFAM" id="SSF69103">
    <property type="entry name" value="Arp2/3 complex 16 kDa subunit ARPC5"/>
    <property type="match status" value="1"/>
</dbReference>
<keyword evidence="4 5" id="KW-0206">Cytoskeleton</keyword>
<dbReference type="PANTHER" id="PTHR12644">
    <property type="entry name" value="ARP2/3 COMPLEX 16 KD SUBUNIT P16-ARC"/>
    <property type="match status" value="1"/>
</dbReference>
<reference evidence="7 8" key="1">
    <citation type="journal article" date="2016" name="BMC Genomics">
        <title>Comparative genomic and transcriptomic analyses of the Fuzhuan brick tea-fermentation fungus Aspergillus cristatus.</title>
        <authorList>
            <person name="Ge Y."/>
            <person name="Wang Y."/>
            <person name="Liu Y."/>
            <person name="Tan Y."/>
            <person name="Ren X."/>
            <person name="Zhang X."/>
            <person name="Hyde K.D."/>
            <person name="Liu Y."/>
            <person name="Liu Z."/>
        </authorList>
    </citation>
    <scope>NUCLEOTIDE SEQUENCE [LARGE SCALE GENOMIC DNA]</scope>
    <source>
        <strain evidence="7 8">GZAAS20.1005</strain>
    </source>
</reference>
<evidence type="ECO:0000313" key="8">
    <source>
        <dbReference type="Proteomes" id="UP000094569"/>
    </source>
</evidence>
<protein>
    <recommendedName>
        <fullName evidence="5">Actin-related protein 2/3 complex subunit 5</fullName>
    </recommendedName>
</protein>
<feature type="compositionally biased region" description="Low complexity" evidence="6">
    <location>
        <begin position="224"/>
        <end position="233"/>
    </location>
</feature>
<evidence type="ECO:0000256" key="5">
    <source>
        <dbReference type="RuleBase" id="RU004301"/>
    </source>
</evidence>
<dbReference type="VEuPathDB" id="FungiDB:SI65_05830"/>
<sequence length="291" mass="31151">MPEAASSAPPSSPAVKLFTTTNFLLSFPSIGDIRAELNIQIHQITISSFRQETLPSSLLSLEIPLVTSPTFIPAYVGLVFDSRYLQLNLSYLHNNNKNNHPKMDNYRTINIDVLDPESSTNFPMETLLPGTLPPPLSSSDAAGVAGPMLRGGDPEGALRYVLDTAPLGGDDRAKEVHMASVVEVLQGIRQGEMTRVLEGVIGGEGGSERADCLMKYLYKGLASPGSSGGSQSPRKLSPQSTGGGFSQIQTRNFGEGGGGQQMSVLLNWHEKLVELTGPGAIVRVMTDRRTV</sequence>
<comment type="function">
    <text evidence="5">Functions as component of the Arp2/3 complex which is involved in regulation of actin polymerization and together with an activating nucleation-promoting factor (NPF) mediates the formation of branched actin networks. Arp2/3 complex plays a critical role in the control of cell morphogenesis via the modulation of cell polarity development.</text>
</comment>
<evidence type="ECO:0000313" key="7">
    <source>
        <dbReference type="EMBL" id="ODM19213.1"/>
    </source>
</evidence>
<dbReference type="Gene3D" id="1.25.40.190">
    <property type="entry name" value="Actin-related protein 2/3 complex subunit 5"/>
    <property type="match status" value="1"/>
</dbReference>
<comment type="caution">
    <text evidence="7">The sequence shown here is derived from an EMBL/GenBank/DDBJ whole genome shotgun (WGS) entry which is preliminary data.</text>
</comment>
<evidence type="ECO:0000256" key="4">
    <source>
        <dbReference type="ARBA" id="ARBA00023212"/>
    </source>
</evidence>
<evidence type="ECO:0000256" key="3">
    <source>
        <dbReference type="ARBA" id="ARBA00022490"/>
    </source>
</evidence>
<dbReference type="InterPro" id="IPR036743">
    <property type="entry name" value="ARPC5_sf"/>
</dbReference>
<dbReference type="GO" id="GO:0034314">
    <property type="term" value="P:Arp2/3 complex-mediated actin nucleation"/>
    <property type="evidence" value="ECO:0007669"/>
    <property type="project" value="InterPro"/>
</dbReference>